<feature type="transmembrane region" description="Helical" evidence="7">
    <location>
        <begin position="245"/>
        <end position="265"/>
    </location>
</feature>
<dbReference type="InterPro" id="IPR051788">
    <property type="entry name" value="MFS_Transporter"/>
</dbReference>
<evidence type="ECO:0000256" key="1">
    <source>
        <dbReference type="ARBA" id="ARBA00004127"/>
    </source>
</evidence>
<feature type="transmembrane region" description="Helical" evidence="7">
    <location>
        <begin position="359"/>
        <end position="378"/>
    </location>
</feature>
<protein>
    <submittedName>
        <fullName evidence="8">MFS transporter</fullName>
    </submittedName>
</protein>
<evidence type="ECO:0000313" key="9">
    <source>
        <dbReference type="Proteomes" id="UP000222824"/>
    </source>
</evidence>
<dbReference type="PANTHER" id="PTHR23514">
    <property type="entry name" value="BYPASS OF STOP CODON PROTEIN 6"/>
    <property type="match status" value="1"/>
</dbReference>
<feature type="transmembrane region" description="Helical" evidence="7">
    <location>
        <begin position="12"/>
        <end position="31"/>
    </location>
</feature>
<feature type="transmembrane region" description="Helical" evidence="7">
    <location>
        <begin position="297"/>
        <end position="317"/>
    </location>
</feature>
<feature type="transmembrane region" description="Helical" evidence="7">
    <location>
        <begin position="76"/>
        <end position="93"/>
    </location>
</feature>
<dbReference type="Pfam" id="PF07690">
    <property type="entry name" value="MFS_1"/>
    <property type="match status" value="1"/>
</dbReference>
<evidence type="ECO:0000256" key="4">
    <source>
        <dbReference type="ARBA" id="ARBA00022692"/>
    </source>
</evidence>
<evidence type="ECO:0000256" key="7">
    <source>
        <dbReference type="SAM" id="Phobius"/>
    </source>
</evidence>
<evidence type="ECO:0000313" key="8">
    <source>
        <dbReference type="EMBL" id="PHQ37401.1"/>
    </source>
</evidence>
<keyword evidence="4 7" id="KW-0812">Transmembrane</keyword>
<evidence type="ECO:0000256" key="6">
    <source>
        <dbReference type="ARBA" id="ARBA00023136"/>
    </source>
</evidence>
<feature type="transmembrane region" description="Helical" evidence="7">
    <location>
        <begin position="138"/>
        <end position="157"/>
    </location>
</feature>
<dbReference type="PANTHER" id="PTHR23514:SF3">
    <property type="entry name" value="BYPASS OF STOP CODON PROTEIN 6"/>
    <property type="match status" value="1"/>
</dbReference>
<feature type="transmembrane region" description="Helical" evidence="7">
    <location>
        <begin position="329"/>
        <end position="347"/>
    </location>
</feature>
<proteinExistence type="inferred from homology"/>
<keyword evidence="9" id="KW-1185">Reference proteome</keyword>
<organism evidence="8 9">
    <name type="scientific">Halorubrum persicum</name>
    <dbReference type="NCBI Taxonomy" id="1383844"/>
    <lineage>
        <taxon>Archaea</taxon>
        <taxon>Methanobacteriati</taxon>
        <taxon>Methanobacteriota</taxon>
        <taxon>Stenosarchaea group</taxon>
        <taxon>Halobacteria</taxon>
        <taxon>Halobacteriales</taxon>
        <taxon>Haloferacaceae</taxon>
        <taxon>Halorubrum</taxon>
    </lineage>
</organism>
<dbReference type="CDD" id="cd06174">
    <property type="entry name" value="MFS"/>
    <property type="match status" value="1"/>
</dbReference>
<reference evidence="8 9" key="1">
    <citation type="journal article" date="2014" name="Front. Microbiol.">
        <title>Population and genomic analysis of the genus Halorubrum.</title>
        <authorList>
            <person name="Fullmer M.S."/>
            <person name="Soucy S.M."/>
            <person name="Swithers K.S."/>
            <person name="Makkay A.M."/>
            <person name="Wheeler R."/>
            <person name="Ventosa A."/>
            <person name="Gogarten J.P."/>
            <person name="Papke R.T."/>
        </authorList>
    </citation>
    <scope>NUCLEOTIDE SEQUENCE [LARGE SCALE GENOMIC DNA]</scope>
    <source>
        <strain evidence="8 9">C49</strain>
    </source>
</reference>
<sequence>MSHTTPPLGLRVAPHLAIVSMGYVMFGYAGVPDFYLSQYDIGYTSFGLMLSAILLPLVLAQWPASRLVERTTTTRLLIVATVAQAGLASTVDFAPTFPTVLALRFLWGIAAGLVLSVGATHIARLYSGDAASRQQGVYGGMLTLGGAFGFLITPRLVTATGGIGIHALGTLIAVPAVGALYRNRHDRLTGPSESASETAGGSVLTNPVVILASLCYVAAIGSYLTLSAFITSYFEDLGVFGPLNALVLGVATLGRASGGSVVVRFPVTDPKIIAGASAVAVLGFGTLAAAPAGPLRVVLPLLVMLAVSLPFGAIYNVAADATASEGSALAMVIAIGNLVALVLPVVTGSIRDATGGYEGAFLVLVGLNTVAVGSAVLITRTRQ</sequence>
<dbReference type="Proteomes" id="UP000222824">
    <property type="component" value="Unassembled WGS sequence"/>
</dbReference>
<keyword evidence="5 7" id="KW-1133">Transmembrane helix</keyword>
<dbReference type="AlphaFoldDB" id="A0A2G1WEI2"/>
<dbReference type="Gene3D" id="1.20.1250.20">
    <property type="entry name" value="MFS general substrate transporter like domains"/>
    <property type="match status" value="2"/>
</dbReference>
<dbReference type="InterPro" id="IPR011701">
    <property type="entry name" value="MFS"/>
</dbReference>
<feature type="transmembrane region" description="Helical" evidence="7">
    <location>
        <begin position="203"/>
        <end position="225"/>
    </location>
</feature>
<comment type="caution">
    <text evidence="8">The sequence shown here is derived from an EMBL/GenBank/DDBJ whole genome shotgun (WGS) entry which is preliminary data.</text>
</comment>
<dbReference type="GO" id="GO:0022857">
    <property type="term" value="F:transmembrane transporter activity"/>
    <property type="evidence" value="ECO:0007669"/>
    <property type="project" value="InterPro"/>
</dbReference>
<evidence type="ECO:0000256" key="5">
    <source>
        <dbReference type="ARBA" id="ARBA00022989"/>
    </source>
</evidence>
<keyword evidence="6 7" id="KW-0472">Membrane</keyword>
<dbReference type="InterPro" id="IPR036259">
    <property type="entry name" value="MFS_trans_sf"/>
</dbReference>
<dbReference type="GO" id="GO:0016020">
    <property type="term" value="C:membrane"/>
    <property type="evidence" value="ECO:0007669"/>
    <property type="project" value="TreeGrafter"/>
</dbReference>
<evidence type="ECO:0000256" key="3">
    <source>
        <dbReference type="ARBA" id="ARBA00022448"/>
    </source>
</evidence>
<comment type="similarity">
    <text evidence="2">Belongs to the major facilitator superfamily.</text>
</comment>
<dbReference type="EMBL" id="NHOA01000156">
    <property type="protein sequence ID" value="PHQ37401.1"/>
    <property type="molecule type" value="Genomic_DNA"/>
</dbReference>
<keyword evidence="3" id="KW-0813">Transport</keyword>
<gene>
    <name evidence="8" type="ORF">DJ69_17045</name>
</gene>
<accession>A0A2G1WEI2</accession>
<feature type="transmembrane region" description="Helical" evidence="7">
    <location>
        <begin position="272"/>
        <end position="291"/>
    </location>
</feature>
<dbReference type="RefSeq" id="WP_245851755.1">
    <property type="nucleotide sequence ID" value="NZ_NHOA01000156.1"/>
</dbReference>
<feature type="transmembrane region" description="Helical" evidence="7">
    <location>
        <begin position="43"/>
        <end position="64"/>
    </location>
</feature>
<comment type="subcellular location">
    <subcellularLocation>
        <location evidence="1">Endomembrane system</location>
        <topology evidence="1">Multi-pass membrane protein</topology>
    </subcellularLocation>
</comment>
<feature type="transmembrane region" description="Helical" evidence="7">
    <location>
        <begin position="163"/>
        <end position="182"/>
    </location>
</feature>
<feature type="transmembrane region" description="Helical" evidence="7">
    <location>
        <begin position="105"/>
        <end position="126"/>
    </location>
</feature>
<dbReference type="GO" id="GO:0012505">
    <property type="term" value="C:endomembrane system"/>
    <property type="evidence" value="ECO:0007669"/>
    <property type="project" value="UniProtKB-SubCell"/>
</dbReference>
<dbReference type="SUPFAM" id="SSF103473">
    <property type="entry name" value="MFS general substrate transporter"/>
    <property type="match status" value="1"/>
</dbReference>
<evidence type="ECO:0000256" key="2">
    <source>
        <dbReference type="ARBA" id="ARBA00008335"/>
    </source>
</evidence>
<name>A0A2G1WEI2_9EURY</name>